<proteinExistence type="predicted"/>
<name>A0AAU7YU69_9BACT</name>
<protein>
    <recommendedName>
        <fullName evidence="3">Oxidoreductase molybdopterin-binding domain-containing protein</fullName>
    </recommendedName>
</protein>
<dbReference type="RefSeq" id="WP_353070695.1">
    <property type="nucleotide sequence ID" value="NZ_CP132937.1"/>
</dbReference>
<accession>A0AAU7YU69</accession>
<feature type="signal peptide" evidence="1">
    <location>
        <begin position="1"/>
        <end position="26"/>
    </location>
</feature>
<dbReference type="EMBL" id="CP132937">
    <property type="protein sequence ID" value="XCB20247.1"/>
    <property type="molecule type" value="Genomic_DNA"/>
</dbReference>
<evidence type="ECO:0000313" key="2">
    <source>
        <dbReference type="EMBL" id="XCB20247.1"/>
    </source>
</evidence>
<dbReference type="KEGG" id="tgi:RBB81_00035"/>
<keyword evidence="1" id="KW-0732">Signal</keyword>
<sequence length="148" mass="16632">MNFLGILLTLSIVTALFGSYCATRNANNTKDTKVDGRDRSKTPHLHFVDRKQFADLYEWDSHQVLFRLQDSQAVKEKGDTSPQRVGITLRELEKCIPWVPGDSKIYICSPDGFGPSLLKEVGALHTDRDLFLIEGLPHDLSSIRMVAS</sequence>
<reference evidence="2" key="1">
    <citation type="submission" date="2023-08" db="EMBL/GenBank/DDBJ databases">
        <authorList>
            <person name="Messyasz A."/>
            <person name="Mannisto M.K."/>
            <person name="Kerkhof L.J."/>
            <person name="Haggblom M."/>
        </authorList>
    </citation>
    <scope>NUCLEOTIDE SEQUENCE</scope>
    <source>
        <strain evidence="2">M8UP39</strain>
        <plasmid evidence="2">unnamed</plasmid>
    </source>
</reference>
<evidence type="ECO:0008006" key="3">
    <source>
        <dbReference type="Google" id="ProtNLM"/>
    </source>
</evidence>
<dbReference type="AlphaFoldDB" id="A0AAU7YU69"/>
<feature type="chain" id="PRO_5043885288" description="Oxidoreductase molybdopterin-binding domain-containing protein" evidence="1">
    <location>
        <begin position="27"/>
        <end position="148"/>
    </location>
</feature>
<reference evidence="2" key="2">
    <citation type="journal article" date="2024" name="Environ. Microbiol.">
        <title>Genome analysis and description of Tunturibacter gen. nov. expands the diversity of Terriglobia in tundra soils.</title>
        <authorList>
            <person name="Messyasz A."/>
            <person name="Mannisto M.K."/>
            <person name="Kerkhof L.J."/>
            <person name="Haggblom M.M."/>
        </authorList>
    </citation>
    <scope>NUCLEOTIDE SEQUENCE</scope>
    <source>
        <strain evidence="2">M8UP39</strain>
    </source>
</reference>
<geneLocation type="plasmid" evidence="2">
    <name>unnamed</name>
</geneLocation>
<gene>
    <name evidence="2" type="ORF">RBB81_00035</name>
</gene>
<keyword evidence="2" id="KW-0614">Plasmid</keyword>
<evidence type="ECO:0000256" key="1">
    <source>
        <dbReference type="SAM" id="SignalP"/>
    </source>
</evidence>
<organism evidence="2">
    <name type="scientific">Tunturiibacter gelidiferens</name>
    <dbReference type="NCBI Taxonomy" id="3069689"/>
    <lineage>
        <taxon>Bacteria</taxon>
        <taxon>Pseudomonadati</taxon>
        <taxon>Acidobacteriota</taxon>
        <taxon>Terriglobia</taxon>
        <taxon>Terriglobales</taxon>
        <taxon>Acidobacteriaceae</taxon>
        <taxon>Tunturiibacter</taxon>
    </lineage>
</organism>